<feature type="chain" id="PRO_5013176736" description="DUF2059 domain-containing protein" evidence="1">
    <location>
        <begin position="25"/>
        <end position="267"/>
    </location>
</feature>
<evidence type="ECO:0000313" key="2">
    <source>
        <dbReference type="EMBL" id="APG61958.1"/>
    </source>
</evidence>
<reference evidence="2 3" key="1">
    <citation type="submission" date="2016-11" db="EMBL/GenBank/DDBJ databases">
        <title>Sphingorhabdus sp. LPB0140, isolated from marine environment.</title>
        <authorList>
            <person name="Kim E."/>
            <person name="Yi H."/>
        </authorList>
    </citation>
    <scope>NUCLEOTIDE SEQUENCE [LARGE SCALE GENOMIC DNA]</scope>
    <source>
        <strain evidence="2 3">LPB0140</strain>
    </source>
</reference>
<evidence type="ECO:0008006" key="4">
    <source>
        <dbReference type="Google" id="ProtNLM"/>
    </source>
</evidence>
<dbReference type="AlphaFoldDB" id="A0A1L3JA16"/>
<dbReference type="EMBL" id="CP018154">
    <property type="protein sequence ID" value="APG61958.1"/>
    <property type="molecule type" value="Genomic_DNA"/>
</dbReference>
<dbReference type="Proteomes" id="UP000242561">
    <property type="component" value="Chromosome"/>
</dbReference>
<accession>A0A1L3JA16</accession>
<dbReference type="RefSeq" id="WP_072558606.1">
    <property type="nucleotide sequence ID" value="NZ_CP018154.1"/>
</dbReference>
<evidence type="ECO:0000313" key="3">
    <source>
        <dbReference type="Proteomes" id="UP000242561"/>
    </source>
</evidence>
<evidence type="ECO:0000256" key="1">
    <source>
        <dbReference type="SAM" id="SignalP"/>
    </source>
</evidence>
<dbReference type="KEGG" id="sphl:LPB140_02965"/>
<name>A0A1L3JA16_9SPHN</name>
<feature type="signal peptide" evidence="1">
    <location>
        <begin position="1"/>
        <end position="24"/>
    </location>
</feature>
<dbReference type="STRING" id="1913578.LPB140_02965"/>
<protein>
    <recommendedName>
        <fullName evidence="4">DUF2059 domain-containing protein</fullName>
    </recommendedName>
</protein>
<proteinExistence type="predicted"/>
<keyword evidence="1" id="KW-0732">Signal</keyword>
<gene>
    <name evidence="2" type="ORF">LPB140_02965</name>
</gene>
<keyword evidence="3" id="KW-1185">Reference proteome</keyword>
<organism evidence="2 3">
    <name type="scientific">Sphingorhabdus lutea</name>
    <dbReference type="NCBI Taxonomy" id="1913578"/>
    <lineage>
        <taxon>Bacteria</taxon>
        <taxon>Pseudomonadati</taxon>
        <taxon>Pseudomonadota</taxon>
        <taxon>Alphaproteobacteria</taxon>
        <taxon>Sphingomonadales</taxon>
        <taxon>Sphingomonadaceae</taxon>
        <taxon>Sphingorhabdus</taxon>
    </lineage>
</organism>
<sequence>MRFINLLSIIFAVIISASAPHAFAQFNPNIEIKEPQNSLEEKAMQVSQMQYPREQVVAQATNAILSASKIAIENNPTMAALNKQYPGIIDEIIKSSLPIITKAYEDKLPLLWANNNALYMNNFTENDLDIIITFNQSATGIKYKQLLLNNIDLTDAIKSASSGVEEGFGANAKKESDKALNNSVNKTNRQMTQTELVEVFKFENSNTGSKLGLITEDVKNMVGQWDFYFPDNFQQMVANVQRKAATKFMEEADAKAEAAASNEDGAE</sequence>